<dbReference type="PATRIC" id="fig|927665.4.peg.169"/>
<dbReference type="GO" id="GO:0005840">
    <property type="term" value="C:ribosome"/>
    <property type="evidence" value="ECO:0007669"/>
    <property type="project" value="InterPro"/>
</dbReference>
<dbReference type="GO" id="GO:0042274">
    <property type="term" value="P:ribosomal small subunit biogenesis"/>
    <property type="evidence" value="ECO:0007669"/>
    <property type="project" value="UniProtKB-UniRule"/>
</dbReference>
<dbReference type="Gene3D" id="2.30.30.240">
    <property type="entry name" value="PRC-barrel domain"/>
    <property type="match status" value="1"/>
</dbReference>
<reference evidence="8 9" key="1">
    <citation type="submission" date="2013-04" db="EMBL/GenBank/DDBJ databases">
        <title>The Genome Sequence of Parabacteroides goldsteinii DSM 19448.</title>
        <authorList>
            <consortium name="The Broad Institute Genomics Platform"/>
            <person name="Earl A."/>
            <person name="Ward D."/>
            <person name="Feldgarden M."/>
            <person name="Gevers D."/>
            <person name="Martens E."/>
            <person name="Sakamoto M."/>
            <person name="Benno Y."/>
            <person name="Song Y."/>
            <person name="Liu C."/>
            <person name="Lee J."/>
            <person name="Bolanos M."/>
            <person name="Vaisanen M.L."/>
            <person name="Finegold S.M."/>
            <person name="Walker B."/>
            <person name="Young S."/>
            <person name="Zeng Q."/>
            <person name="Gargeya S."/>
            <person name="Fitzgerald M."/>
            <person name="Haas B."/>
            <person name="Abouelleil A."/>
            <person name="Allen A.W."/>
            <person name="Alvarado L."/>
            <person name="Arachchi H.M."/>
            <person name="Berlin A.M."/>
            <person name="Chapman S.B."/>
            <person name="Gainer-Dewar J."/>
            <person name="Goldberg J."/>
            <person name="Griggs A."/>
            <person name="Gujja S."/>
            <person name="Hansen M."/>
            <person name="Howarth C."/>
            <person name="Imamovic A."/>
            <person name="Ireland A."/>
            <person name="Larimer J."/>
            <person name="McCowan C."/>
            <person name="Murphy C."/>
            <person name="Pearson M."/>
            <person name="Poon T.W."/>
            <person name="Priest M."/>
            <person name="Roberts A."/>
            <person name="Saif S."/>
            <person name="Shea T."/>
            <person name="Sisk P."/>
            <person name="Sykes S."/>
            <person name="Wortman J."/>
            <person name="Nusbaum C."/>
            <person name="Birren B."/>
        </authorList>
    </citation>
    <scope>NUCLEOTIDE SEQUENCE [LARGE SCALE GENOMIC DNA]</scope>
    <source>
        <strain evidence="8 9">DSM 19448</strain>
    </source>
</reference>
<dbReference type="PANTHER" id="PTHR33692">
    <property type="entry name" value="RIBOSOME MATURATION FACTOR RIMM"/>
    <property type="match status" value="1"/>
</dbReference>
<dbReference type="GO" id="GO:0043022">
    <property type="term" value="F:ribosome binding"/>
    <property type="evidence" value="ECO:0007669"/>
    <property type="project" value="InterPro"/>
</dbReference>
<comment type="function">
    <text evidence="5">An accessory protein needed during the final step in the assembly of 30S ribosomal subunit, possibly for assembly of the head region. Essential for efficient processing of 16S rRNA. May be needed both before and after RbfA during the maturation of 16S rRNA. It has affinity for free ribosomal 30S subunits but not for 70S ribosomes.</text>
</comment>
<dbReference type="InterPro" id="IPR009000">
    <property type="entry name" value="Transl_B-barrel_sf"/>
</dbReference>
<evidence type="ECO:0000313" key="8">
    <source>
        <dbReference type="EMBL" id="KKB59899.1"/>
    </source>
</evidence>
<name>A0A0F5JQA3_9BACT</name>
<comment type="similarity">
    <text evidence="5">Belongs to the RimM family.</text>
</comment>
<gene>
    <name evidence="5" type="primary">rimM</name>
    <name evidence="8" type="ORF">HMPREF1535_00171</name>
</gene>
<evidence type="ECO:0000256" key="2">
    <source>
        <dbReference type="ARBA" id="ARBA00022517"/>
    </source>
</evidence>
<dbReference type="AlphaFoldDB" id="A0A0F5JQA3"/>
<proteinExistence type="inferred from homology"/>
<dbReference type="Proteomes" id="UP000033047">
    <property type="component" value="Unassembled WGS sequence"/>
</dbReference>
<dbReference type="HAMAP" id="MF_00014">
    <property type="entry name" value="Ribosome_mat_RimM"/>
    <property type="match status" value="1"/>
</dbReference>
<dbReference type="GO" id="GO:0005737">
    <property type="term" value="C:cytoplasm"/>
    <property type="evidence" value="ECO:0007669"/>
    <property type="project" value="UniProtKB-SubCell"/>
</dbReference>
<evidence type="ECO:0000259" key="6">
    <source>
        <dbReference type="Pfam" id="PF01782"/>
    </source>
</evidence>
<dbReference type="Pfam" id="PF24986">
    <property type="entry name" value="PRC_RimM"/>
    <property type="match status" value="1"/>
</dbReference>
<protein>
    <recommendedName>
        <fullName evidence="5">Ribosome maturation factor RimM</fullName>
    </recommendedName>
</protein>
<comment type="domain">
    <text evidence="5">The PRC barrel domain binds ribosomal protein uS19.</text>
</comment>
<evidence type="ECO:0000256" key="1">
    <source>
        <dbReference type="ARBA" id="ARBA00022490"/>
    </source>
</evidence>
<comment type="subunit">
    <text evidence="5">Binds ribosomal protein uS19.</text>
</comment>
<dbReference type="GO" id="GO:0006364">
    <property type="term" value="P:rRNA processing"/>
    <property type="evidence" value="ECO:0007669"/>
    <property type="project" value="UniProtKB-UniRule"/>
</dbReference>
<dbReference type="InterPro" id="IPR011033">
    <property type="entry name" value="PRC_barrel-like_sf"/>
</dbReference>
<dbReference type="RefSeq" id="WP_046145013.1">
    <property type="nucleotide sequence ID" value="NZ_KQ033912.1"/>
</dbReference>
<dbReference type="HOGENOM" id="CLU_077636_4_1_10"/>
<accession>A0A0F5JQA3</accession>
<dbReference type="EMBL" id="AQHV01000001">
    <property type="protein sequence ID" value="KKB59899.1"/>
    <property type="molecule type" value="Genomic_DNA"/>
</dbReference>
<comment type="caution">
    <text evidence="8">The sequence shown here is derived from an EMBL/GenBank/DDBJ whole genome shotgun (WGS) entry which is preliminary data.</text>
</comment>
<feature type="domain" description="Ribosome maturation factor RimM PRC barrel" evidence="7">
    <location>
        <begin position="103"/>
        <end position="170"/>
    </location>
</feature>
<dbReference type="Gene3D" id="2.40.30.60">
    <property type="entry name" value="RimM"/>
    <property type="match status" value="1"/>
</dbReference>
<sequence>MIRKEEVFKIGQFAKPHGIKGEISLVTNCDLFDDVEDPCIICEMDGILVPFFIEEYRYKTDTVMLVKLENVDDEKAAREFTNREVFFLLEDADEEDLVGDMSWDSFIGYTVIDERHGELGKITDVDETTINVLLQIDHHGNELLLPAAEELITAADHENKTLRVSVPEGLLDL</sequence>
<keyword evidence="2 5" id="KW-0690">Ribosome biogenesis</keyword>
<dbReference type="InterPro" id="IPR002676">
    <property type="entry name" value="RimM_N"/>
</dbReference>
<evidence type="ECO:0000256" key="4">
    <source>
        <dbReference type="ARBA" id="ARBA00023186"/>
    </source>
</evidence>
<dbReference type="Pfam" id="PF01782">
    <property type="entry name" value="RimM"/>
    <property type="match status" value="1"/>
</dbReference>
<keyword evidence="4 5" id="KW-0143">Chaperone</keyword>
<evidence type="ECO:0000256" key="3">
    <source>
        <dbReference type="ARBA" id="ARBA00022552"/>
    </source>
</evidence>
<dbReference type="NCBIfam" id="TIGR02273">
    <property type="entry name" value="16S_RimM"/>
    <property type="match status" value="1"/>
</dbReference>
<evidence type="ECO:0000259" key="7">
    <source>
        <dbReference type="Pfam" id="PF24986"/>
    </source>
</evidence>
<comment type="subcellular location">
    <subcellularLocation>
        <location evidence="5">Cytoplasm</location>
    </subcellularLocation>
</comment>
<organism evidence="8 9">
    <name type="scientific">Parabacteroides goldsteinii DSM 19448 = WAL 12034</name>
    <dbReference type="NCBI Taxonomy" id="927665"/>
    <lineage>
        <taxon>Bacteria</taxon>
        <taxon>Pseudomonadati</taxon>
        <taxon>Bacteroidota</taxon>
        <taxon>Bacteroidia</taxon>
        <taxon>Bacteroidales</taxon>
        <taxon>Tannerellaceae</taxon>
        <taxon>Parabacteroides</taxon>
    </lineage>
</organism>
<evidence type="ECO:0000313" key="9">
    <source>
        <dbReference type="Proteomes" id="UP000033047"/>
    </source>
</evidence>
<keyword evidence="3 5" id="KW-0698">rRNA processing</keyword>
<keyword evidence="1 5" id="KW-0963">Cytoplasm</keyword>
<dbReference type="InterPro" id="IPR056792">
    <property type="entry name" value="PRC_RimM"/>
</dbReference>
<feature type="domain" description="RimM N-terminal" evidence="6">
    <location>
        <begin position="10"/>
        <end position="87"/>
    </location>
</feature>
<dbReference type="PANTHER" id="PTHR33692:SF1">
    <property type="entry name" value="RIBOSOME MATURATION FACTOR RIMM"/>
    <property type="match status" value="1"/>
</dbReference>
<dbReference type="InterPro" id="IPR011961">
    <property type="entry name" value="RimM"/>
</dbReference>
<evidence type="ECO:0000256" key="5">
    <source>
        <dbReference type="HAMAP-Rule" id="MF_00014"/>
    </source>
</evidence>
<dbReference type="SUPFAM" id="SSF50346">
    <property type="entry name" value="PRC-barrel domain"/>
    <property type="match status" value="1"/>
</dbReference>
<dbReference type="InterPro" id="IPR036976">
    <property type="entry name" value="RimM_N_sf"/>
</dbReference>
<dbReference type="STRING" id="927665.HMPREF1535_00171"/>
<dbReference type="SUPFAM" id="SSF50447">
    <property type="entry name" value="Translation proteins"/>
    <property type="match status" value="1"/>
</dbReference>